<dbReference type="EC" id="2.7.1.-" evidence="11"/>
<organism evidence="13 14">
    <name type="scientific">Oceanospirillum multiglobuliferum</name>
    <dbReference type="NCBI Taxonomy" id="64969"/>
    <lineage>
        <taxon>Bacteria</taxon>
        <taxon>Pseudomonadati</taxon>
        <taxon>Pseudomonadota</taxon>
        <taxon>Gammaproteobacteria</taxon>
        <taxon>Oceanospirillales</taxon>
        <taxon>Oceanospirillaceae</taxon>
        <taxon>Oceanospirillum</taxon>
    </lineage>
</organism>
<accession>A0A1T4M599</accession>
<dbReference type="HAMAP" id="MF_01377">
    <property type="entry name" value="YegS"/>
    <property type="match status" value="1"/>
</dbReference>
<dbReference type="PANTHER" id="PTHR12358">
    <property type="entry name" value="SPHINGOSINE KINASE"/>
    <property type="match status" value="1"/>
</dbReference>
<gene>
    <name evidence="13" type="ORF">BTE48_04510</name>
</gene>
<feature type="binding site" evidence="11">
    <location>
        <position position="227"/>
    </location>
    <ligand>
        <name>Mg(2+)</name>
        <dbReference type="ChEBI" id="CHEBI:18420"/>
    </ligand>
</feature>
<name>A0A1T4M599_9GAMM</name>
<feature type="active site" description="Proton acceptor" evidence="11">
    <location>
        <position position="283"/>
    </location>
</feature>
<dbReference type="GO" id="GO:0005524">
    <property type="term" value="F:ATP binding"/>
    <property type="evidence" value="ECO:0007669"/>
    <property type="project" value="UniProtKB-UniRule"/>
</dbReference>
<keyword evidence="14" id="KW-1185">Reference proteome</keyword>
<evidence type="ECO:0000256" key="6">
    <source>
        <dbReference type="ARBA" id="ARBA00022840"/>
    </source>
</evidence>
<dbReference type="GO" id="GO:0001727">
    <property type="term" value="F:lipid kinase activity"/>
    <property type="evidence" value="ECO:0007669"/>
    <property type="project" value="UniProtKB-UniRule"/>
</dbReference>
<feature type="binding site" evidence="11">
    <location>
        <position position="103"/>
    </location>
    <ligand>
        <name>ATP</name>
        <dbReference type="ChEBI" id="CHEBI:30616"/>
    </ligand>
</feature>
<dbReference type="NCBIfam" id="NF009602">
    <property type="entry name" value="PRK13054.1"/>
    <property type="match status" value="1"/>
</dbReference>
<dbReference type="AlphaFoldDB" id="A0A1T4M599"/>
<keyword evidence="4 11" id="KW-0547">Nucleotide-binding</keyword>
<evidence type="ECO:0000256" key="1">
    <source>
        <dbReference type="ARBA" id="ARBA00022516"/>
    </source>
</evidence>
<evidence type="ECO:0000259" key="12">
    <source>
        <dbReference type="PROSITE" id="PS50146"/>
    </source>
</evidence>
<keyword evidence="10 11" id="KW-1208">Phospholipid metabolism</keyword>
<comment type="similarity">
    <text evidence="11">Belongs to the diacylglycerol/lipid kinase family. YegS lipid kinase subfamily.</text>
</comment>
<feature type="binding site" evidence="11">
    <location>
        <position position="47"/>
    </location>
    <ligand>
        <name>ATP</name>
        <dbReference type="ChEBI" id="CHEBI:30616"/>
    </ligand>
</feature>
<comment type="subcellular location">
    <subcellularLocation>
        <location evidence="11">Cytoplasm</location>
    </subcellularLocation>
</comment>
<dbReference type="InterPro" id="IPR050187">
    <property type="entry name" value="Lipid_Phosphate_FormReg"/>
</dbReference>
<keyword evidence="1 11" id="KW-0444">Lipid biosynthesis</keyword>
<evidence type="ECO:0000256" key="10">
    <source>
        <dbReference type="ARBA" id="ARBA00023264"/>
    </source>
</evidence>
<dbReference type="NCBIfam" id="TIGR03702">
    <property type="entry name" value="lip_kinase_YegS"/>
    <property type="match status" value="1"/>
</dbReference>
<dbReference type="InterPro" id="IPR016064">
    <property type="entry name" value="NAD/diacylglycerol_kinase_sf"/>
</dbReference>
<keyword evidence="2 11" id="KW-0808">Transferase</keyword>
<dbReference type="InterPro" id="IPR045540">
    <property type="entry name" value="YegS/DAGK_C"/>
</dbReference>
<feature type="binding site" evidence="11">
    <location>
        <position position="225"/>
    </location>
    <ligand>
        <name>Mg(2+)</name>
        <dbReference type="ChEBI" id="CHEBI:18420"/>
    </ligand>
</feature>
<comment type="cofactor">
    <cofactor evidence="11">
        <name>Mg(2+)</name>
        <dbReference type="ChEBI" id="CHEBI:18420"/>
    </cofactor>
    <cofactor evidence="11">
        <name>Ca(2+)</name>
        <dbReference type="ChEBI" id="CHEBI:29108"/>
    </cofactor>
    <text evidence="11">Binds 1 Mg(2+) ion per subunit. Ca(2+) may be able to substitute.</text>
</comment>
<evidence type="ECO:0000256" key="2">
    <source>
        <dbReference type="ARBA" id="ARBA00022679"/>
    </source>
</evidence>
<dbReference type="InterPro" id="IPR017438">
    <property type="entry name" value="ATP-NAD_kinase_N"/>
</dbReference>
<evidence type="ECO:0000256" key="7">
    <source>
        <dbReference type="ARBA" id="ARBA00022842"/>
    </source>
</evidence>
<dbReference type="Gene3D" id="2.60.200.40">
    <property type="match status" value="1"/>
</dbReference>
<dbReference type="EMBL" id="MTSM01000004">
    <property type="protein sequence ID" value="OPX56242.1"/>
    <property type="molecule type" value="Genomic_DNA"/>
</dbReference>
<evidence type="ECO:0000256" key="4">
    <source>
        <dbReference type="ARBA" id="ARBA00022741"/>
    </source>
</evidence>
<dbReference type="InterPro" id="IPR022433">
    <property type="entry name" value="Lip_kinase_YegS"/>
</dbReference>
<dbReference type="OrthoDB" id="142078at2"/>
<dbReference type="STRING" id="64969.SAMN02745127_00662"/>
<dbReference type="Pfam" id="PF00781">
    <property type="entry name" value="DAGK_cat"/>
    <property type="match status" value="1"/>
</dbReference>
<comment type="function">
    <text evidence="11">Probably phosphorylates lipids; the in vivo substrate is unknown.</text>
</comment>
<evidence type="ECO:0000256" key="9">
    <source>
        <dbReference type="ARBA" id="ARBA00023209"/>
    </source>
</evidence>
<keyword evidence="8 11" id="KW-0443">Lipid metabolism</keyword>
<evidence type="ECO:0000256" key="3">
    <source>
        <dbReference type="ARBA" id="ARBA00022723"/>
    </source>
</evidence>
<evidence type="ECO:0000313" key="13">
    <source>
        <dbReference type="EMBL" id="OPX56242.1"/>
    </source>
</evidence>
<evidence type="ECO:0000313" key="14">
    <source>
        <dbReference type="Proteomes" id="UP000191418"/>
    </source>
</evidence>
<dbReference type="GO" id="GO:0005737">
    <property type="term" value="C:cytoplasm"/>
    <property type="evidence" value="ECO:0007669"/>
    <property type="project" value="UniProtKB-SubCell"/>
</dbReference>
<feature type="binding site" evidence="11">
    <location>
        <position position="222"/>
    </location>
    <ligand>
        <name>Mg(2+)</name>
        <dbReference type="ChEBI" id="CHEBI:18420"/>
    </ligand>
</feature>
<reference evidence="13 14" key="1">
    <citation type="submission" date="2017-01" db="EMBL/GenBank/DDBJ databases">
        <title>Genome Sequencing of a Marine Spirillum, Oceanospirillum multiglobuliferum ATCC 33336, from Japan.</title>
        <authorList>
            <person name="Carney J.G."/>
            <person name="Trachtenberg A.M."/>
            <person name="Rheaume B.A."/>
            <person name="Linnane J.D."/>
            <person name="Pitts N.L."/>
            <person name="Mykles D.L."/>
            <person name="Maclea K.S."/>
        </authorList>
    </citation>
    <scope>NUCLEOTIDE SEQUENCE [LARGE SCALE GENOMIC DNA]</scope>
    <source>
        <strain evidence="13 14">ATCC 33336</strain>
    </source>
</reference>
<dbReference type="Pfam" id="PF19279">
    <property type="entry name" value="YegS_C"/>
    <property type="match status" value="1"/>
</dbReference>
<dbReference type="GO" id="GO:0005886">
    <property type="term" value="C:plasma membrane"/>
    <property type="evidence" value="ECO:0007669"/>
    <property type="project" value="TreeGrafter"/>
</dbReference>
<dbReference type="GO" id="GO:0000287">
    <property type="term" value="F:magnesium ion binding"/>
    <property type="evidence" value="ECO:0007669"/>
    <property type="project" value="UniProtKB-UniRule"/>
</dbReference>
<keyword evidence="11" id="KW-0963">Cytoplasm</keyword>
<feature type="binding site" evidence="11">
    <location>
        <begin position="73"/>
        <end position="79"/>
    </location>
    <ligand>
        <name>ATP</name>
        <dbReference type="ChEBI" id="CHEBI:30616"/>
    </ligand>
</feature>
<keyword evidence="9 11" id="KW-0594">Phospholipid biosynthesis</keyword>
<keyword evidence="6 11" id="KW-0067">ATP-binding</keyword>
<dbReference type="NCBIfam" id="TIGR00147">
    <property type="entry name" value="YegS/Rv2252/BmrU family lipid kinase"/>
    <property type="match status" value="1"/>
</dbReference>
<protein>
    <recommendedName>
        <fullName evidence="11">Probable lipid kinase YegS-like</fullName>
        <ecNumber evidence="11">2.7.1.-</ecNumber>
    </recommendedName>
</protein>
<dbReference type="PANTHER" id="PTHR12358:SF106">
    <property type="entry name" value="LIPID KINASE YEGS"/>
    <property type="match status" value="1"/>
</dbReference>
<comment type="caution">
    <text evidence="13">The sequence shown here is derived from an EMBL/GenBank/DDBJ whole genome shotgun (WGS) entry which is preliminary data.</text>
</comment>
<evidence type="ECO:0000256" key="8">
    <source>
        <dbReference type="ARBA" id="ARBA00023098"/>
    </source>
</evidence>
<proteinExistence type="inferred from homology"/>
<dbReference type="InterPro" id="IPR005218">
    <property type="entry name" value="Diacylglycerol/lipid_kinase"/>
</dbReference>
<dbReference type="RefSeq" id="WP_078744267.1">
    <property type="nucleotide sequence ID" value="NZ_FUXG01000003.1"/>
</dbReference>
<dbReference type="PROSITE" id="PS50146">
    <property type="entry name" value="DAGK"/>
    <property type="match status" value="1"/>
</dbReference>
<keyword evidence="3 11" id="KW-0479">Metal-binding</keyword>
<dbReference type="SUPFAM" id="SSF111331">
    <property type="entry name" value="NAD kinase/diacylglycerol kinase-like"/>
    <property type="match status" value="1"/>
</dbReference>
<evidence type="ECO:0000256" key="5">
    <source>
        <dbReference type="ARBA" id="ARBA00022777"/>
    </source>
</evidence>
<dbReference type="GO" id="GO:0008654">
    <property type="term" value="P:phospholipid biosynthetic process"/>
    <property type="evidence" value="ECO:0007669"/>
    <property type="project" value="UniProtKB-UniRule"/>
</dbReference>
<sequence>MSHSVHQEALKHHIRIILHGKEAQNVAIRDAVRLLRDHRYKIDVRVTWEEGDARRLAREARQLGIDTVVAAGGDGTINEVVNGLMSGDLRLPMPSLGVIPLGTANDFAQACRIPLAPLEALLLITELPAVPIDIGKVDGHFFINMATGGFGTQITSSTSEELKRALGGVAYFLTGMTQFTSISAVEGAITAPDFEWRGRFLVLGVGNGRQAGGGHQLCPDALLDDGLLDLTILPQSDQSTLADTMQYLILDGGDALQRAMIHKRVPWLEISATQLLNINLDGEPISGQHFRFESFSGTLKMHLPRHSPVLTKNSEAVY</sequence>
<keyword evidence="7 11" id="KW-0460">Magnesium</keyword>
<dbReference type="InterPro" id="IPR001206">
    <property type="entry name" value="Diacylglycerol_kinase_cat_dom"/>
</dbReference>
<dbReference type="SMART" id="SM00046">
    <property type="entry name" value="DAGKc"/>
    <property type="match status" value="1"/>
</dbReference>
<keyword evidence="5 11" id="KW-0418">Kinase</keyword>
<dbReference type="Gene3D" id="3.40.50.10330">
    <property type="entry name" value="Probable inorganic polyphosphate/atp-NAD kinase, domain 1"/>
    <property type="match status" value="1"/>
</dbReference>
<evidence type="ECO:0000256" key="11">
    <source>
        <dbReference type="HAMAP-Rule" id="MF_01377"/>
    </source>
</evidence>
<feature type="domain" description="DAGKc" evidence="12">
    <location>
        <begin position="9"/>
        <end position="140"/>
    </location>
</feature>
<dbReference type="Proteomes" id="UP000191418">
    <property type="component" value="Unassembled WGS sequence"/>
</dbReference>